<dbReference type="Pfam" id="PF00730">
    <property type="entry name" value="HhH-GPD"/>
    <property type="match status" value="1"/>
</dbReference>
<protein>
    <recommendedName>
        <fullName evidence="5 14">Adenine DNA glycosylase</fullName>
        <ecNumber evidence="4 14">3.2.2.31</ecNumber>
    </recommendedName>
</protein>
<dbReference type="NCBIfam" id="TIGR01084">
    <property type="entry name" value="mutY"/>
    <property type="match status" value="1"/>
</dbReference>
<dbReference type="Gene3D" id="3.90.79.10">
    <property type="entry name" value="Nucleoside Triphosphate Pyrophosphohydrolase"/>
    <property type="match status" value="1"/>
</dbReference>
<evidence type="ECO:0000256" key="6">
    <source>
        <dbReference type="ARBA" id="ARBA00022485"/>
    </source>
</evidence>
<keyword evidence="12" id="KW-0234">DNA repair</keyword>
<dbReference type="EC" id="3.2.2.31" evidence="4 14"/>
<dbReference type="GO" id="GO:0006284">
    <property type="term" value="P:base-excision repair"/>
    <property type="evidence" value="ECO:0007669"/>
    <property type="project" value="UniProtKB-UniRule"/>
</dbReference>
<dbReference type="AlphaFoldDB" id="A0A916NHZ8"/>
<evidence type="ECO:0000256" key="8">
    <source>
        <dbReference type="ARBA" id="ARBA00022763"/>
    </source>
</evidence>
<dbReference type="InterPro" id="IPR000445">
    <property type="entry name" value="HhH_motif"/>
</dbReference>
<feature type="domain" description="HhH-GPD" evidence="15">
    <location>
        <begin position="35"/>
        <end position="186"/>
    </location>
</feature>
<evidence type="ECO:0000256" key="2">
    <source>
        <dbReference type="ARBA" id="ARBA00002933"/>
    </source>
</evidence>
<dbReference type="PANTHER" id="PTHR42944">
    <property type="entry name" value="ADENINE DNA GLYCOSYLASE"/>
    <property type="match status" value="1"/>
</dbReference>
<keyword evidence="7" id="KW-0479">Metal-binding</keyword>
<dbReference type="InterPro" id="IPR011257">
    <property type="entry name" value="DNA_glycosylase"/>
</dbReference>
<dbReference type="PROSITE" id="PS00764">
    <property type="entry name" value="ENDONUCLEASE_III_1"/>
    <property type="match status" value="1"/>
</dbReference>
<dbReference type="SUPFAM" id="SSF55811">
    <property type="entry name" value="Nudix"/>
    <property type="match status" value="1"/>
</dbReference>
<keyword evidence="11" id="KW-0411">Iron-sulfur</keyword>
<evidence type="ECO:0000256" key="11">
    <source>
        <dbReference type="ARBA" id="ARBA00023014"/>
    </source>
</evidence>
<dbReference type="Proteomes" id="UP000683507">
    <property type="component" value="Chromosome"/>
</dbReference>
<dbReference type="InterPro" id="IPR015797">
    <property type="entry name" value="NUDIX_hydrolase-like_dom_sf"/>
</dbReference>
<evidence type="ECO:0000259" key="15">
    <source>
        <dbReference type="SMART" id="SM00478"/>
    </source>
</evidence>
<evidence type="ECO:0000256" key="13">
    <source>
        <dbReference type="ARBA" id="ARBA00023295"/>
    </source>
</evidence>
<keyword evidence="8 14" id="KW-0227">DNA damage</keyword>
<sequence>MNLAEPLLGWYSKEGRDLPWRQNITPYKVWLSEIIMQQTRVAQGLPYFEKFFRELPTIEAFAKADQDQILHLWQGLGYYSRGRNMHVAANQIMETYDGSFPTTFKELKTLKGVGDYTAAAIASIAFNQPKAVVDGNVYRVLSRLFNIDKPIDSSGGKKYFQELADELIDPESPGDYNQAIMDFGAMVCTPKNPLCEKCFLKEKCEAYHDGVVQERPVKSKKVKVSNRYFDYFEVYKGDLIAIQQRDQNDVWKGLYQLPLVEVKNRLEKGAANISQLIDTKGLEISEVYEKKHVLSHQRLHTTFYKVEIDDLKHLNGDYRWVKRNDLHQYAFPKLISNYLFD</sequence>
<evidence type="ECO:0000256" key="4">
    <source>
        <dbReference type="ARBA" id="ARBA00012045"/>
    </source>
</evidence>
<dbReference type="SMART" id="SM00478">
    <property type="entry name" value="ENDO3c"/>
    <property type="match status" value="1"/>
</dbReference>
<dbReference type="SMART" id="SM00525">
    <property type="entry name" value="FES"/>
    <property type="match status" value="1"/>
</dbReference>
<dbReference type="GO" id="GO:0032357">
    <property type="term" value="F:oxidized purine DNA binding"/>
    <property type="evidence" value="ECO:0007669"/>
    <property type="project" value="TreeGrafter"/>
</dbReference>
<reference evidence="16" key="1">
    <citation type="submission" date="2021-04" db="EMBL/GenBank/DDBJ databases">
        <authorList>
            <person name="Rodrigo-Torres L."/>
            <person name="Arahal R. D."/>
            <person name="Lucena T."/>
        </authorList>
    </citation>
    <scope>NUCLEOTIDE SEQUENCE</scope>
    <source>
        <strain evidence="16">AS29M-1</strain>
    </source>
</reference>
<comment type="cofactor">
    <cofactor evidence="14">
        <name>[4Fe-4S] cluster</name>
        <dbReference type="ChEBI" id="CHEBI:49883"/>
    </cofactor>
    <text evidence="14">Binds 1 [4Fe-4S] cluster.</text>
</comment>
<dbReference type="CDD" id="cd03431">
    <property type="entry name" value="NUDIX_DNA_Glycosylase_C-MutY"/>
    <property type="match status" value="1"/>
</dbReference>
<evidence type="ECO:0000256" key="5">
    <source>
        <dbReference type="ARBA" id="ARBA00022023"/>
    </source>
</evidence>
<dbReference type="InterPro" id="IPR003265">
    <property type="entry name" value="HhH-GPD_domain"/>
</dbReference>
<evidence type="ECO:0000256" key="9">
    <source>
        <dbReference type="ARBA" id="ARBA00022801"/>
    </source>
</evidence>
<dbReference type="Gene3D" id="1.10.1670.10">
    <property type="entry name" value="Helix-hairpin-Helix base-excision DNA repair enzymes (C-terminal)"/>
    <property type="match status" value="1"/>
</dbReference>
<organism evidence="16 17">
    <name type="scientific">Parvicella tangerina</name>
    <dbReference type="NCBI Taxonomy" id="2829795"/>
    <lineage>
        <taxon>Bacteria</taxon>
        <taxon>Pseudomonadati</taxon>
        <taxon>Bacteroidota</taxon>
        <taxon>Flavobacteriia</taxon>
        <taxon>Flavobacteriales</taxon>
        <taxon>Parvicellaceae</taxon>
        <taxon>Parvicella</taxon>
    </lineage>
</organism>
<comment type="catalytic activity">
    <reaction evidence="1 14">
        <text>Hydrolyzes free adenine bases from 7,8-dihydro-8-oxoguanine:adenine mismatched double-stranded DNA, leaving an apurinic site.</text>
        <dbReference type="EC" id="3.2.2.31"/>
    </reaction>
</comment>
<dbReference type="GO" id="GO:0006298">
    <property type="term" value="P:mismatch repair"/>
    <property type="evidence" value="ECO:0007669"/>
    <property type="project" value="TreeGrafter"/>
</dbReference>
<keyword evidence="17" id="KW-1185">Reference proteome</keyword>
<dbReference type="InterPro" id="IPR044298">
    <property type="entry name" value="MIG/MutY"/>
</dbReference>
<dbReference type="GO" id="GO:0034039">
    <property type="term" value="F:8-oxo-7,8-dihydroguanine DNA N-glycosylase activity"/>
    <property type="evidence" value="ECO:0007669"/>
    <property type="project" value="TreeGrafter"/>
</dbReference>
<dbReference type="InterPro" id="IPR004035">
    <property type="entry name" value="Endouclease-III_FeS-bd_BS"/>
</dbReference>
<dbReference type="InterPro" id="IPR005760">
    <property type="entry name" value="A/G_AdeGlyc_MutY"/>
</dbReference>
<dbReference type="SUPFAM" id="SSF48150">
    <property type="entry name" value="DNA-glycosylase"/>
    <property type="match status" value="1"/>
</dbReference>
<name>A0A916NHZ8_9FLAO</name>
<keyword evidence="10 14" id="KW-0408">Iron</keyword>
<evidence type="ECO:0000256" key="3">
    <source>
        <dbReference type="ARBA" id="ARBA00008343"/>
    </source>
</evidence>
<dbReference type="CDD" id="cd00056">
    <property type="entry name" value="ENDO3c"/>
    <property type="match status" value="1"/>
</dbReference>
<evidence type="ECO:0000256" key="14">
    <source>
        <dbReference type="RuleBase" id="RU365096"/>
    </source>
</evidence>
<evidence type="ECO:0000256" key="1">
    <source>
        <dbReference type="ARBA" id="ARBA00000843"/>
    </source>
</evidence>
<accession>A0A916NHZ8</accession>
<dbReference type="PANTHER" id="PTHR42944:SF1">
    <property type="entry name" value="ADENINE DNA GLYCOSYLASE"/>
    <property type="match status" value="1"/>
</dbReference>
<proteinExistence type="inferred from homology"/>
<gene>
    <name evidence="16" type="primary">mutY</name>
    <name evidence="16" type="ORF">CRYO30217_02376</name>
</gene>
<dbReference type="InterPro" id="IPR023170">
    <property type="entry name" value="HhH_base_excis_C"/>
</dbReference>
<dbReference type="FunFam" id="1.10.340.30:FF:000002">
    <property type="entry name" value="Adenine DNA glycosylase"/>
    <property type="match status" value="1"/>
</dbReference>
<keyword evidence="6" id="KW-0004">4Fe-4S</keyword>
<comment type="function">
    <text evidence="2">Adenine glycosylase active on G-A mispairs. MutY also corrects error-prone DNA synthesis past GO lesions which are due to the oxidatively damaged form of guanine: 7,8-dihydro-8-oxoguanine (8-oxo-dGTP).</text>
</comment>
<dbReference type="KEGG" id="ptan:CRYO30217_02376"/>
<dbReference type="InterPro" id="IPR029119">
    <property type="entry name" value="MutY_C"/>
</dbReference>
<evidence type="ECO:0000313" key="16">
    <source>
        <dbReference type="EMBL" id="CAG5084108.1"/>
    </source>
</evidence>
<dbReference type="RefSeq" id="WP_258542606.1">
    <property type="nucleotide sequence ID" value="NZ_OU015584.1"/>
</dbReference>
<evidence type="ECO:0000256" key="7">
    <source>
        <dbReference type="ARBA" id="ARBA00022723"/>
    </source>
</evidence>
<keyword evidence="9 16" id="KW-0378">Hydrolase</keyword>
<evidence type="ECO:0000256" key="12">
    <source>
        <dbReference type="ARBA" id="ARBA00023204"/>
    </source>
</evidence>
<dbReference type="Pfam" id="PF00633">
    <property type="entry name" value="HHH"/>
    <property type="match status" value="1"/>
</dbReference>
<dbReference type="GO" id="GO:0000701">
    <property type="term" value="F:purine-specific mismatch base pair DNA N-glycosylase activity"/>
    <property type="evidence" value="ECO:0007669"/>
    <property type="project" value="UniProtKB-EC"/>
</dbReference>
<dbReference type="EMBL" id="OU015584">
    <property type="protein sequence ID" value="CAG5084108.1"/>
    <property type="molecule type" value="Genomic_DNA"/>
</dbReference>
<keyword evidence="13 14" id="KW-0326">Glycosidase</keyword>
<dbReference type="InterPro" id="IPR003651">
    <property type="entry name" value="Endonuclease3_FeS-loop_motif"/>
</dbReference>
<dbReference type="GO" id="GO:0035485">
    <property type="term" value="F:adenine/guanine mispair binding"/>
    <property type="evidence" value="ECO:0007669"/>
    <property type="project" value="TreeGrafter"/>
</dbReference>
<dbReference type="GO" id="GO:0051539">
    <property type="term" value="F:4 iron, 4 sulfur cluster binding"/>
    <property type="evidence" value="ECO:0007669"/>
    <property type="project" value="UniProtKB-UniRule"/>
</dbReference>
<dbReference type="Pfam" id="PF14815">
    <property type="entry name" value="NUDIX_4"/>
    <property type="match status" value="1"/>
</dbReference>
<comment type="similarity">
    <text evidence="3 14">Belongs to the Nth/MutY family.</text>
</comment>
<dbReference type="GO" id="GO:0046872">
    <property type="term" value="F:metal ion binding"/>
    <property type="evidence" value="ECO:0007669"/>
    <property type="project" value="UniProtKB-UniRule"/>
</dbReference>
<evidence type="ECO:0000313" key="17">
    <source>
        <dbReference type="Proteomes" id="UP000683507"/>
    </source>
</evidence>
<dbReference type="Gene3D" id="1.10.340.30">
    <property type="entry name" value="Hypothetical protein, domain 2"/>
    <property type="match status" value="1"/>
</dbReference>
<evidence type="ECO:0000256" key="10">
    <source>
        <dbReference type="ARBA" id="ARBA00023004"/>
    </source>
</evidence>